<evidence type="ECO:0000313" key="1">
    <source>
        <dbReference type="EMBL" id="GFT79907.1"/>
    </source>
</evidence>
<name>A0A8X6U4A7_NEPPI</name>
<protein>
    <submittedName>
        <fullName evidence="1">Uncharacterized protein</fullName>
    </submittedName>
</protein>
<dbReference type="AlphaFoldDB" id="A0A8X6U4A7"/>
<proteinExistence type="predicted"/>
<sequence length="143" mass="16724">MNFLIATQVQNYYSKKNAYLVANCYMSLSKEWQTKVFLVLRHFLLTEKIYNEYDLLQRGQIVQKYDSQFHTNIDASRYKTYRCAASTRIPITVTVFLFIQAPGLPNLYLATCGTFPIFHNNWTVFAISDCGFLLTFDFLVENL</sequence>
<dbReference type="EMBL" id="BMAW01022860">
    <property type="protein sequence ID" value="GFT79907.1"/>
    <property type="molecule type" value="Genomic_DNA"/>
</dbReference>
<gene>
    <name evidence="1" type="ORF">NPIL_607941</name>
</gene>
<evidence type="ECO:0000313" key="2">
    <source>
        <dbReference type="Proteomes" id="UP000887013"/>
    </source>
</evidence>
<comment type="caution">
    <text evidence="1">The sequence shown here is derived from an EMBL/GenBank/DDBJ whole genome shotgun (WGS) entry which is preliminary data.</text>
</comment>
<keyword evidence="2" id="KW-1185">Reference proteome</keyword>
<accession>A0A8X6U4A7</accession>
<dbReference type="Proteomes" id="UP000887013">
    <property type="component" value="Unassembled WGS sequence"/>
</dbReference>
<organism evidence="1 2">
    <name type="scientific">Nephila pilipes</name>
    <name type="common">Giant wood spider</name>
    <name type="synonym">Nephila maculata</name>
    <dbReference type="NCBI Taxonomy" id="299642"/>
    <lineage>
        <taxon>Eukaryota</taxon>
        <taxon>Metazoa</taxon>
        <taxon>Ecdysozoa</taxon>
        <taxon>Arthropoda</taxon>
        <taxon>Chelicerata</taxon>
        <taxon>Arachnida</taxon>
        <taxon>Araneae</taxon>
        <taxon>Araneomorphae</taxon>
        <taxon>Entelegynae</taxon>
        <taxon>Araneoidea</taxon>
        <taxon>Nephilidae</taxon>
        <taxon>Nephila</taxon>
    </lineage>
</organism>
<reference evidence="1" key="1">
    <citation type="submission" date="2020-08" db="EMBL/GenBank/DDBJ databases">
        <title>Multicomponent nature underlies the extraordinary mechanical properties of spider dragline silk.</title>
        <authorList>
            <person name="Kono N."/>
            <person name="Nakamura H."/>
            <person name="Mori M."/>
            <person name="Yoshida Y."/>
            <person name="Ohtoshi R."/>
            <person name="Malay A.D."/>
            <person name="Moran D.A.P."/>
            <person name="Tomita M."/>
            <person name="Numata K."/>
            <person name="Arakawa K."/>
        </authorList>
    </citation>
    <scope>NUCLEOTIDE SEQUENCE</scope>
</reference>